<gene>
    <name evidence="2" type="ORF">EZS27_001399</name>
</gene>
<evidence type="ECO:0008006" key="3">
    <source>
        <dbReference type="Google" id="ProtNLM"/>
    </source>
</evidence>
<name>A0A5J4T0S5_9ZZZZ</name>
<dbReference type="EMBL" id="SNRY01000016">
    <property type="protein sequence ID" value="KAA6351253.1"/>
    <property type="molecule type" value="Genomic_DNA"/>
</dbReference>
<keyword evidence="1" id="KW-0175">Coiled coil</keyword>
<accession>A0A5J4T0S5</accession>
<organism evidence="2">
    <name type="scientific">termite gut metagenome</name>
    <dbReference type="NCBI Taxonomy" id="433724"/>
    <lineage>
        <taxon>unclassified sequences</taxon>
        <taxon>metagenomes</taxon>
        <taxon>organismal metagenomes</taxon>
    </lineage>
</organism>
<protein>
    <recommendedName>
        <fullName evidence="3">HTH cro/C1-type domain-containing protein</fullName>
    </recommendedName>
</protein>
<dbReference type="AlphaFoldDB" id="A0A5J4T0S5"/>
<evidence type="ECO:0000256" key="1">
    <source>
        <dbReference type="SAM" id="Coils"/>
    </source>
</evidence>
<proteinExistence type="predicted"/>
<feature type="coiled-coil region" evidence="1">
    <location>
        <begin position="107"/>
        <end position="155"/>
    </location>
</feature>
<reference evidence="2" key="1">
    <citation type="submission" date="2019-03" db="EMBL/GenBank/DDBJ databases">
        <title>Single cell metagenomics reveals metabolic interactions within the superorganism composed of flagellate Streblomastix strix and complex community of Bacteroidetes bacteria on its surface.</title>
        <authorList>
            <person name="Treitli S.C."/>
            <person name="Kolisko M."/>
            <person name="Husnik F."/>
            <person name="Keeling P."/>
            <person name="Hampl V."/>
        </authorList>
    </citation>
    <scope>NUCLEOTIDE SEQUENCE</scope>
    <source>
        <strain evidence="2">STM</strain>
    </source>
</reference>
<comment type="caution">
    <text evidence="2">The sequence shown here is derived from an EMBL/GenBank/DDBJ whole genome shotgun (WGS) entry which is preliminary data.</text>
</comment>
<sequence length="200" mass="23009">MIKDRVIQLIEFKGLKKESFFEQIGMTSASFRGKAKNTPLNSTAIENILSNIPDANPEWLLTGIGDMIREIPAQKTYPVYDSEQLAAGSSILRDERPPLQPVVSQENEFYKKLYEKEREKNEELSIKTGKMSSEIETLQKNYKALRKKNDICLKEEHHLQVENFTSDLDVGCFEQEVPLKHASIADVHYAKKTRNQHIKK</sequence>
<evidence type="ECO:0000313" key="2">
    <source>
        <dbReference type="EMBL" id="KAA6351253.1"/>
    </source>
</evidence>